<keyword evidence="3" id="KW-1185">Reference proteome</keyword>
<dbReference type="Pfam" id="PF14534">
    <property type="entry name" value="DUF4440"/>
    <property type="match status" value="1"/>
</dbReference>
<dbReference type="EMBL" id="JAGSPB010000001">
    <property type="protein sequence ID" value="MBV7265875.1"/>
    <property type="molecule type" value="Genomic_DNA"/>
</dbReference>
<proteinExistence type="predicted"/>
<name>A0ABS6SLL4_9SPHN</name>
<protein>
    <submittedName>
        <fullName evidence="2">Nuclear transport factor 2 family protein</fullName>
    </submittedName>
</protein>
<sequence length="157" mass="17195">MAVAGFPATALAEKTQKQVASQLEELDARLFEAAFESCQIDIVSGLISDNIEFYHDRDGLSYTGHEAFIADVARDCETGSAGGKRVLVPGSISTHMIGEFGAMQMGVHEFHQIMPDGESIPRERGSFIHLWERKNSAPSGWQISRIISYDHEGVEPG</sequence>
<evidence type="ECO:0000313" key="3">
    <source>
        <dbReference type="Proteomes" id="UP000699975"/>
    </source>
</evidence>
<dbReference type="Proteomes" id="UP000699975">
    <property type="component" value="Unassembled WGS sequence"/>
</dbReference>
<comment type="caution">
    <text evidence="2">The sequence shown here is derived from an EMBL/GenBank/DDBJ whole genome shotgun (WGS) entry which is preliminary data.</text>
</comment>
<evidence type="ECO:0000259" key="1">
    <source>
        <dbReference type="Pfam" id="PF14534"/>
    </source>
</evidence>
<accession>A0ABS6SLL4</accession>
<evidence type="ECO:0000313" key="2">
    <source>
        <dbReference type="EMBL" id="MBV7265875.1"/>
    </source>
</evidence>
<reference evidence="2 3" key="1">
    <citation type="submission" date="2021-04" db="EMBL/GenBank/DDBJ databases">
        <authorList>
            <person name="Pira H."/>
            <person name="Risdian C."/>
            <person name="Wink J."/>
        </authorList>
    </citation>
    <scope>NUCLEOTIDE SEQUENCE [LARGE SCALE GENOMIC DNA]</scope>
    <source>
        <strain evidence="2 3">WH131</strain>
    </source>
</reference>
<dbReference type="InterPro" id="IPR027843">
    <property type="entry name" value="DUF4440"/>
</dbReference>
<dbReference type="RefSeq" id="WP_218316283.1">
    <property type="nucleotide sequence ID" value="NZ_JAGSPB010000001.1"/>
</dbReference>
<gene>
    <name evidence="2" type="ORF">KCG45_06755</name>
</gene>
<feature type="domain" description="DUF4440" evidence="1">
    <location>
        <begin position="24"/>
        <end position="143"/>
    </location>
</feature>
<organism evidence="2 3">
    <name type="scientific">Erythrobacter ani</name>
    <dbReference type="NCBI Taxonomy" id="2827235"/>
    <lineage>
        <taxon>Bacteria</taxon>
        <taxon>Pseudomonadati</taxon>
        <taxon>Pseudomonadota</taxon>
        <taxon>Alphaproteobacteria</taxon>
        <taxon>Sphingomonadales</taxon>
        <taxon>Erythrobacteraceae</taxon>
        <taxon>Erythrobacter/Porphyrobacter group</taxon>
        <taxon>Erythrobacter</taxon>
    </lineage>
</organism>